<protein>
    <recommendedName>
        <fullName evidence="5">DUF2802 domain-containing protein</fullName>
    </recommendedName>
</protein>
<dbReference type="Proteomes" id="UP000434052">
    <property type="component" value="Unassembled WGS sequence"/>
</dbReference>
<comment type="caution">
    <text evidence="3">The sequence shown here is derived from an EMBL/GenBank/DDBJ whole genome shotgun (WGS) entry which is preliminary data.</text>
</comment>
<keyword evidence="2" id="KW-1133">Transmembrane helix</keyword>
<feature type="coiled-coil region" evidence="1">
    <location>
        <begin position="27"/>
        <end position="89"/>
    </location>
</feature>
<feature type="transmembrane region" description="Helical" evidence="2">
    <location>
        <begin position="6"/>
        <end position="24"/>
    </location>
</feature>
<evidence type="ECO:0000256" key="1">
    <source>
        <dbReference type="SAM" id="Coils"/>
    </source>
</evidence>
<reference evidence="3 4" key="1">
    <citation type="submission" date="2018-06" db="EMBL/GenBank/DDBJ databases">
        <title>Complete genome of Desulfovibrio marinus P48SEP.</title>
        <authorList>
            <person name="Crispim J.S."/>
            <person name="Vidigal P.M.P."/>
            <person name="Silva L.C.F."/>
            <person name="Araujo L.C."/>
            <person name="Laguardia C.N."/>
            <person name="Dias R.S."/>
            <person name="Sousa M.P."/>
            <person name="Paula S.O."/>
            <person name="Silva C."/>
        </authorList>
    </citation>
    <scope>NUCLEOTIDE SEQUENCE [LARGE SCALE GENOMIC DNA]</scope>
    <source>
        <strain evidence="3 4">P48SEP</strain>
    </source>
</reference>
<dbReference type="OrthoDB" id="5471239at2"/>
<keyword evidence="2" id="KW-0812">Transmembrane</keyword>
<accession>A0A6P1ZFF8</accession>
<keyword evidence="2" id="KW-0472">Membrane</keyword>
<evidence type="ECO:0000256" key="2">
    <source>
        <dbReference type="SAM" id="Phobius"/>
    </source>
</evidence>
<dbReference type="RefSeq" id="WP_144307119.1">
    <property type="nucleotide sequence ID" value="NZ_QMIF01000018.1"/>
</dbReference>
<sequence>MLQWAFILLSCLEVVLLTLVIVFFQRLKRSESVLNTLQDKQQNLLNKLDFNSRIEEQLMETFRERQNELIRLADDIERKSDELRSLIKQADSISHSPRTKRQAVINAYRRGMSARQIAKAMNLSEDEVELMLMETGSR</sequence>
<evidence type="ECO:0008006" key="5">
    <source>
        <dbReference type="Google" id="ProtNLM"/>
    </source>
</evidence>
<evidence type="ECO:0000313" key="4">
    <source>
        <dbReference type="Proteomes" id="UP000434052"/>
    </source>
</evidence>
<evidence type="ECO:0000313" key="3">
    <source>
        <dbReference type="EMBL" id="TVM31063.1"/>
    </source>
</evidence>
<keyword evidence="1" id="KW-0175">Coiled coil</keyword>
<proteinExistence type="predicted"/>
<organism evidence="3 4">
    <name type="scientific">Oceanidesulfovibrio marinus</name>
    <dbReference type="NCBI Taxonomy" id="370038"/>
    <lineage>
        <taxon>Bacteria</taxon>
        <taxon>Pseudomonadati</taxon>
        <taxon>Thermodesulfobacteriota</taxon>
        <taxon>Desulfovibrionia</taxon>
        <taxon>Desulfovibrionales</taxon>
        <taxon>Desulfovibrionaceae</taxon>
        <taxon>Oceanidesulfovibrio</taxon>
    </lineage>
</organism>
<gene>
    <name evidence="3" type="ORF">DQK91_19710</name>
</gene>
<dbReference type="AlphaFoldDB" id="A0A6P1ZFF8"/>
<dbReference type="EMBL" id="QMIF01000018">
    <property type="protein sequence ID" value="TVM31063.1"/>
    <property type="molecule type" value="Genomic_DNA"/>
</dbReference>
<name>A0A6P1ZFF8_9BACT</name>